<keyword evidence="3 8" id="KW-1133">Transmembrane helix</keyword>
<reference evidence="9" key="1">
    <citation type="submission" date="2020-10" db="EMBL/GenBank/DDBJ databases">
        <authorList>
            <person name="Gilroy R."/>
        </authorList>
    </citation>
    <scope>NUCLEOTIDE SEQUENCE</scope>
    <source>
        <strain evidence="9">11167</strain>
    </source>
</reference>
<feature type="region of interest" description="Disordered" evidence="7">
    <location>
        <begin position="102"/>
        <end position="124"/>
    </location>
</feature>
<name>A0A9D9E830_9SPIR</name>
<feature type="transmembrane region" description="Helical" evidence="8">
    <location>
        <begin position="134"/>
        <end position="156"/>
    </location>
</feature>
<sequence length="455" mass="48653">MSEETFKVQAKKPPSTRPTQKTDSKSKLEAARVQKTGAQSKTKEALPQVHDLGSMKRDERIAAVLAKEGGKATVRKGQSAGKKQTGTQKAGRYDGMKRQIALQKKSGTKATASKGKAPSRSRAKVKVRPDNGVLVMRLCLVALVIVLSAITAILVLRRVEEGGAPTAALQNVAAVEGTVTIESGMGAGAVASLFAPYTDSGALLDLILDEGLASSIRSGSYSVHPGMDPGEVVEMIAIQPSDGRIHIYPGYTIDDVDQLLSSRGLAQRGDFSKACDTLARQAGLDFAEGWLLAGDYVFTDPDTLARDMLSATLSLFKAHAHELALSPLSMEGLVIVASMVNRETQDEAQMPVIAAVILNRLEADMPLGIDATTRYELDDWTSVLPQSVFEELTAYNTRRRKGLPPSGIGCPGQAAILACLAPSDSQTLYYFHDEEGGLHTSMSYEEHLASLEALR</sequence>
<evidence type="ECO:0000313" key="9">
    <source>
        <dbReference type="EMBL" id="MBO8442723.1"/>
    </source>
</evidence>
<dbReference type="PANTHER" id="PTHR30518:SF2">
    <property type="entry name" value="ENDOLYTIC MUREIN TRANSGLYCOSYLASE"/>
    <property type="match status" value="1"/>
</dbReference>
<evidence type="ECO:0000256" key="1">
    <source>
        <dbReference type="ARBA" id="ARBA00022475"/>
    </source>
</evidence>
<keyword evidence="4 8" id="KW-0472">Membrane</keyword>
<dbReference type="Pfam" id="PF02618">
    <property type="entry name" value="YceG"/>
    <property type="match status" value="1"/>
</dbReference>
<gene>
    <name evidence="9" type="ORF">IAC42_03055</name>
</gene>
<evidence type="ECO:0000256" key="3">
    <source>
        <dbReference type="ARBA" id="ARBA00022989"/>
    </source>
</evidence>
<evidence type="ECO:0000313" key="10">
    <source>
        <dbReference type="Proteomes" id="UP000823633"/>
    </source>
</evidence>
<dbReference type="EMBL" id="JADIMU010000020">
    <property type="protein sequence ID" value="MBO8442723.1"/>
    <property type="molecule type" value="Genomic_DNA"/>
</dbReference>
<keyword evidence="6" id="KW-0961">Cell wall biogenesis/degradation</keyword>
<dbReference type="GO" id="GO:0016829">
    <property type="term" value="F:lyase activity"/>
    <property type="evidence" value="ECO:0007669"/>
    <property type="project" value="UniProtKB-KW"/>
</dbReference>
<evidence type="ECO:0000256" key="4">
    <source>
        <dbReference type="ARBA" id="ARBA00023136"/>
    </source>
</evidence>
<organism evidence="9 10">
    <name type="scientific">Candidatus Aphodenecus pullistercoris</name>
    <dbReference type="NCBI Taxonomy" id="2840669"/>
    <lineage>
        <taxon>Bacteria</taxon>
        <taxon>Pseudomonadati</taxon>
        <taxon>Spirochaetota</taxon>
        <taxon>Spirochaetia</taxon>
        <taxon>Spirochaetales</taxon>
        <taxon>Candidatus Aphodenecus</taxon>
    </lineage>
</organism>
<reference evidence="9" key="2">
    <citation type="journal article" date="2021" name="PeerJ">
        <title>Extensive microbial diversity within the chicken gut microbiome revealed by metagenomics and culture.</title>
        <authorList>
            <person name="Gilroy R."/>
            <person name="Ravi A."/>
            <person name="Getino M."/>
            <person name="Pursley I."/>
            <person name="Horton D.L."/>
            <person name="Alikhan N.F."/>
            <person name="Baker D."/>
            <person name="Gharbi K."/>
            <person name="Hall N."/>
            <person name="Watson M."/>
            <person name="Adriaenssens E.M."/>
            <person name="Foster-Nyarko E."/>
            <person name="Jarju S."/>
            <person name="Secka A."/>
            <person name="Antonio M."/>
            <person name="Oren A."/>
            <person name="Chaudhuri R.R."/>
            <person name="La Ragione R."/>
            <person name="Hildebrand F."/>
            <person name="Pallen M.J."/>
        </authorList>
    </citation>
    <scope>NUCLEOTIDE SEQUENCE</scope>
    <source>
        <strain evidence="9">11167</strain>
    </source>
</reference>
<accession>A0A9D9E830</accession>
<dbReference type="AlphaFoldDB" id="A0A9D9E830"/>
<evidence type="ECO:0000256" key="2">
    <source>
        <dbReference type="ARBA" id="ARBA00022692"/>
    </source>
</evidence>
<evidence type="ECO:0000256" key="6">
    <source>
        <dbReference type="ARBA" id="ARBA00023316"/>
    </source>
</evidence>
<keyword evidence="2 8" id="KW-0812">Transmembrane</keyword>
<evidence type="ECO:0000256" key="7">
    <source>
        <dbReference type="SAM" id="MobiDB-lite"/>
    </source>
</evidence>
<feature type="compositionally biased region" description="Basic and acidic residues" evidence="7">
    <location>
        <begin position="20"/>
        <end position="32"/>
    </location>
</feature>
<protein>
    <submittedName>
        <fullName evidence="9">Endolytic transglycosylase MltG</fullName>
    </submittedName>
</protein>
<evidence type="ECO:0000256" key="5">
    <source>
        <dbReference type="ARBA" id="ARBA00023239"/>
    </source>
</evidence>
<comment type="caution">
    <text evidence="9">The sequence shown here is derived from an EMBL/GenBank/DDBJ whole genome shotgun (WGS) entry which is preliminary data.</text>
</comment>
<keyword evidence="1" id="KW-1003">Cell membrane</keyword>
<dbReference type="InterPro" id="IPR003770">
    <property type="entry name" value="MLTG-like"/>
</dbReference>
<proteinExistence type="predicted"/>
<keyword evidence="5" id="KW-0456">Lyase</keyword>
<feature type="region of interest" description="Disordered" evidence="7">
    <location>
        <begin position="1"/>
        <end position="90"/>
    </location>
</feature>
<dbReference type="Proteomes" id="UP000823633">
    <property type="component" value="Unassembled WGS sequence"/>
</dbReference>
<dbReference type="GO" id="GO:0071555">
    <property type="term" value="P:cell wall organization"/>
    <property type="evidence" value="ECO:0007669"/>
    <property type="project" value="UniProtKB-KW"/>
</dbReference>
<evidence type="ECO:0000256" key="8">
    <source>
        <dbReference type="SAM" id="Phobius"/>
    </source>
</evidence>
<dbReference type="PANTHER" id="PTHR30518">
    <property type="entry name" value="ENDOLYTIC MUREIN TRANSGLYCOSYLASE"/>
    <property type="match status" value="1"/>
</dbReference>